<reference evidence="3 4" key="1">
    <citation type="journal article" date="2018" name="Gigascience">
        <title>Genomes of trombidid mites reveal novel predicted allergens and laterally-transferred genes associated with secondary metabolism.</title>
        <authorList>
            <person name="Dong X."/>
            <person name="Chaisiri K."/>
            <person name="Xia D."/>
            <person name="Armstrong S.D."/>
            <person name="Fang Y."/>
            <person name="Donnelly M.J."/>
            <person name="Kadowaki T."/>
            <person name="McGarry J.W."/>
            <person name="Darby A.C."/>
            <person name="Makepeace B.L."/>
        </authorList>
    </citation>
    <scope>NUCLEOTIDE SEQUENCE [LARGE SCALE GENOMIC DNA]</scope>
    <source>
        <strain evidence="3">UoL-WK</strain>
    </source>
</reference>
<dbReference type="PANTHER" id="PTHR13217:SF11">
    <property type="entry name" value="PLECKSTRIN HOMOLOGY DOMAIN-CONTAINING FAMILY G MEMBER 5"/>
    <property type="match status" value="1"/>
</dbReference>
<dbReference type="PANTHER" id="PTHR13217">
    <property type="entry name" value="PLECKSTRIN HOMOLOGY DOMAIN-CONTAINING FAMILY G MEMBER 7"/>
    <property type="match status" value="1"/>
</dbReference>
<dbReference type="InterPro" id="IPR011993">
    <property type="entry name" value="PH-like_dom_sf"/>
</dbReference>
<gene>
    <name evidence="3" type="ORF">B4U79_12250</name>
</gene>
<dbReference type="GO" id="GO:0030139">
    <property type="term" value="C:endocytic vesicle"/>
    <property type="evidence" value="ECO:0007669"/>
    <property type="project" value="TreeGrafter"/>
</dbReference>
<dbReference type="GO" id="GO:0005886">
    <property type="term" value="C:plasma membrane"/>
    <property type="evidence" value="ECO:0007669"/>
    <property type="project" value="TreeGrafter"/>
</dbReference>
<evidence type="ECO:0000313" key="4">
    <source>
        <dbReference type="Proteomes" id="UP000285301"/>
    </source>
</evidence>
<dbReference type="Gene3D" id="2.30.29.30">
    <property type="entry name" value="Pleckstrin-homology domain (PH domain)/Phosphotyrosine-binding domain (PTB)"/>
    <property type="match status" value="1"/>
</dbReference>
<dbReference type="SMART" id="SM00233">
    <property type="entry name" value="PH"/>
    <property type="match status" value="1"/>
</dbReference>
<sequence>TLLLEGSNLKLRDANSSGKVDVHCFLFSDILLICKSVGKKSGDKVRVIRPPYLIDRTIVHELKDSSGFILVYLNEFNVATNVFTLYSPDSKTWIDYIRKAQKKYKESKQNAQLSIQSSHYTEEDEEYEFQSSVLLPAAQSSLRSSRSSLVQSHSGSVEMSDTSTYGSMIVAPMSTPQHYLSQIDINQQHNPSRAVSFELGELRNPSMTVDDLDSFGRSKSMETRTPVGVTVTSPRPERRAFLLRGAGGVVSGNTNSNTLSVNVPYLVSKQTQSSSEPPSIPVPILHSNTRPLQRSVQTLSKPPLVKMKNIATPSLTVQTAPPHSLEPSVVYSVESEPCCEHSQCEEQESLKSKLNQKRNNRCERRYHTADSIDNIKKDKDTSIHKRLSWNLGANQGNNSNNSANNRLLCNKHLIKCLSSDSVYTSSGFSSTESVTLSVGSSSGGGEQCCTGDTMLGHIQEIDHIPEDKERERESRVQKDQKEANIKIDVSEVKDGISSVQITVNGNCGAKPDLKKMKEIIFTSLEA</sequence>
<dbReference type="CDD" id="cd13244">
    <property type="entry name" value="PH_PLEKHG5_G6"/>
    <property type="match status" value="1"/>
</dbReference>
<dbReference type="GO" id="GO:0043542">
    <property type="term" value="P:endothelial cell migration"/>
    <property type="evidence" value="ECO:0007669"/>
    <property type="project" value="TreeGrafter"/>
</dbReference>
<dbReference type="STRING" id="1965070.A0A443QCJ3"/>
<feature type="domain" description="PH" evidence="2">
    <location>
        <begin position="2"/>
        <end position="104"/>
    </location>
</feature>
<evidence type="ECO:0000313" key="3">
    <source>
        <dbReference type="EMBL" id="RWS00727.1"/>
    </source>
</evidence>
<dbReference type="GO" id="GO:0030424">
    <property type="term" value="C:axon"/>
    <property type="evidence" value="ECO:0007669"/>
    <property type="project" value="TreeGrafter"/>
</dbReference>
<feature type="non-terminal residue" evidence="3">
    <location>
        <position position="1"/>
    </location>
</feature>
<dbReference type="InterPro" id="IPR001849">
    <property type="entry name" value="PH_domain"/>
</dbReference>
<dbReference type="Proteomes" id="UP000285301">
    <property type="component" value="Unassembled WGS sequence"/>
</dbReference>
<dbReference type="GO" id="GO:0007266">
    <property type="term" value="P:Rho protein signal transduction"/>
    <property type="evidence" value="ECO:0007669"/>
    <property type="project" value="TreeGrafter"/>
</dbReference>
<evidence type="ECO:0000256" key="1">
    <source>
        <dbReference type="SAM" id="MobiDB-lite"/>
    </source>
</evidence>
<accession>A0A443QCJ3</accession>
<protein>
    <submittedName>
        <fullName evidence="3">Pleckstriny domain-containing family G member 5-like protein</fullName>
    </submittedName>
</protein>
<dbReference type="AlphaFoldDB" id="A0A443QCJ3"/>
<dbReference type="EMBL" id="NCKU01010651">
    <property type="protein sequence ID" value="RWS00727.1"/>
    <property type="molecule type" value="Genomic_DNA"/>
</dbReference>
<feature type="non-terminal residue" evidence="3">
    <location>
        <position position="526"/>
    </location>
</feature>
<feature type="region of interest" description="Disordered" evidence="1">
    <location>
        <begin position="213"/>
        <end position="232"/>
    </location>
</feature>
<evidence type="ECO:0000259" key="2">
    <source>
        <dbReference type="SMART" id="SM00233"/>
    </source>
</evidence>
<dbReference type="InterPro" id="IPR040181">
    <property type="entry name" value="PKHG5/7"/>
</dbReference>
<dbReference type="SUPFAM" id="SSF50729">
    <property type="entry name" value="PH domain-like"/>
    <property type="match status" value="1"/>
</dbReference>
<organism evidence="3 4">
    <name type="scientific">Dinothrombium tinctorium</name>
    <dbReference type="NCBI Taxonomy" id="1965070"/>
    <lineage>
        <taxon>Eukaryota</taxon>
        <taxon>Metazoa</taxon>
        <taxon>Ecdysozoa</taxon>
        <taxon>Arthropoda</taxon>
        <taxon>Chelicerata</taxon>
        <taxon>Arachnida</taxon>
        <taxon>Acari</taxon>
        <taxon>Acariformes</taxon>
        <taxon>Trombidiformes</taxon>
        <taxon>Prostigmata</taxon>
        <taxon>Anystina</taxon>
        <taxon>Parasitengona</taxon>
        <taxon>Trombidioidea</taxon>
        <taxon>Trombidiidae</taxon>
        <taxon>Dinothrombium</taxon>
    </lineage>
</organism>
<comment type="caution">
    <text evidence="3">The sequence shown here is derived from an EMBL/GenBank/DDBJ whole genome shotgun (WGS) entry which is preliminary data.</text>
</comment>
<proteinExistence type="predicted"/>
<keyword evidence="4" id="KW-1185">Reference proteome</keyword>
<dbReference type="OrthoDB" id="5585231at2759"/>
<name>A0A443QCJ3_9ACAR</name>